<dbReference type="Proteomes" id="UP001431199">
    <property type="component" value="Unassembled WGS sequence"/>
</dbReference>
<proteinExistence type="predicted"/>
<keyword evidence="2" id="KW-0472">Membrane</keyword>
<accession>A0ABT2M268</accession>
<dbReference type="InterPro" id="IPR009835">
    <property type="entry name" value="SrtB"/>
</dbReference>
<dbReference type="Gene3D" id="2.40.260.10">
    <property type="entry name" value="Sortase"/>
    <property type="match status" value="1"/>
</dbReference>
<dbReference type="EMBL" id="JAODBU010000011">
    <property type="protein sequence ID" value="MCT7399615.1"/>
    <property type="molecule type" value="Genomic_DNA"/>
</dbReference>
<keyword evidence="4" id="KW-1185">Reference proteome</keyword>
<protein>
    <submittedName>
        <fullName evidence="3">Leucine-rich repeat protein</fullName>
    </submittedName>
</protein>
<dbReference type="InterPro" id="IPR026906">
    <property type="entry name" value="LRR_5"/>
</dbReference>
<gene>
    <name evidence="3" type="ORF">N5B56_11050</name>
</gene>
<dbReference type="Pfam" id="PF04203">
    <property type="entry name" value="Sortase"/>
    <property type="match status" value="1"/>
</dbReference>
<evidence type="ECO:0000313" key="3">
    <source>
        <dbReference type="EMBL" id="MCT7399615.1"/>
    </source>
</evidence>
<sequence>MISIKSKKKIRLTVMICSVLLLIGCVIFLIYYLGIQPYHSKQLNNKYKSLYYSVSDSPESDGNNEVIDDDSSENTPVDINLDKSYEEGAKGSDGILLKFSKLIEINSDIRGWLKVPGTNIDYPVMQSTGNSEFYLKHDFEGGRDKNGCLYIQSNSKIKPRSKNLVIHGHNMDSTGMMFHQLLKYKDIEFYKQHPVITFDTLYKESKWKIIGYMRVAGDFKSSDGFNYLQSTFQTKEQFLNFVYQIEIRSSYKCPVDINEKDSLLMLSTCSYEVHDYRTVVVCRKLRKNESSDVDTSLTHYNKNVLYPSSWYKKYGGEKPTVTSFENAMSFNEIDWYDGSLEVESSVNKTCEVDGYNFKILSNSTVSFEGVKDTSIKSLDIPSTIEFQGRVFDVVSISKKAFDNLNKLKRLKIGNKVEIIPKKAFVNCTKLEEVIIGDSVNTIEEKVFYKLPNLKYVKIRSNTLDSIGEKAFAKIYVRAKFKLPKSMSKAYIKLINKCVPDNTFKFKEYSEDANK</sequence>
<dbReference type="InterPro" id="IPR032675">
    <property type="entry name" value="LRR_dom_sf"/>
</dbReference>
<keyword evidence="1" id="KW-0378">Hydrolase</keyword>
<dbReference type="PROSITE" id="PS51257">
    <property type="entry name" value="PROKAR_LIPOPROTEIN"/>
    <property type="match status" value="1"/>
</dbReference>
<evidence type="ECO:0000256" key="2">
    <source>
        <dbReference type="SAM" id="Phobius"/>
    </source>
</evidence>
<dbReference type="SUPFAM" id="SSF52058">
    <property type="entry name" value="L domain-like"/>
    <property type="match status" value="1"/>
</dbReference>
<keyword evidence="2" id="KW-1133">Transmembrane helix</keyword>
<dbReference type="CDD" id="cd05826">
    <property type="entry name" value="Sortase_B"/>
    <property type="match status" value="1"/>
</dbReference>
<keyword evidence="2" id="KW-0812">Transmembrane</keyword>
<feature type="transmembrane region" description="Helical" evidence="2">
    <location>
        <begin position="12"/>
        <end position="34"/>
    </location>
</feature>
<organism evidence="3 4">
    <name type="scientific">Eubacterium album</name>
    <dbReference type="NCBI Taxonomy" id="2978477"/>
    <lineage>
        <taxon>Bacteria</taxon>
        <taxon>Bacillati</taxon>
        <taxon>Bacillota</taxon>
        <taxon>Clostridia</taxon>
        <taxon>Eubacteriales</taxon>
        <taxon>Eubacteriaceae</taxon>
        <taxon>Eubacterium</taxon>
    </lineage>
</organism>
<dbReference type="RefSeq" id="WP_260978950.1">
    <property type="nucleotide sequence ID" value="NZ_JAODBU010000011.1"/>
</dbReference>
<name>A0ABT2M268_9FIRM</name>
<reference evidence="3" key="1">
    <citation type="submission" date="2022-09" db="EMBL/GenBank/DDBJ databases">
        <title>Eubacterium sp. LFL-14 isolated from human feces.</title>
        <authorList>
            <person name="Liu F."/>
        </authorList>
    </citation>
    <scope>NUCLEOTIDE SEQUENCE</scope>
    <source>
        <strain evidence="3">LFL-14</strain>
    </source>
</reference>
<evidence type="ECO:0000313" key="4">
    <source>
        <dbReference type="Proteomes" id="UP001431199"/>
    </source>
</evidence>
<evidence type="ECO:0000256" key="1">
    <source>
        <dbReference type="ARBA" id="ARBA00022801"/>
    </source>
</evidence>
<dbReference type="InterPro" id="IPR023365">
    <property type="entry name" value="Sortase_dom-sf"/>
</dbReference>
<comment type="caution">
    <text evidence="3">The sequence shown here is derived from an EMBL/GenBank/DDBJ whole genome shotgun (WGS) entry which is preliminary data.</text>
</comment>
<dbReference type="Gene3D" id="3.80.10.10">
    <property type="entry name" value="Ribonuclease Inhibitor"/>
    <property type="match status" value="1"/>
</dbReference>
<dbReference type="InterPro" id="IPR005754">
    <property type="entry name" value="Sortase"/>
</dbReference>
<dbReference type="SUPFAM" id="SSF63817">
    <property type="entry name" value="Sortase"/>
    <property type="match status" value="1"/>
</dbReference>
<dbReference type="Pfam" id="PF13306">
    <property type="entry name" value="LRR_5"/>
    <property type="match status" value="1"/>
</dbReference>